<sequence>MGSREAFGARYATRRILLLSWVLVSALLALLGMNPDVAHASTLQRHGALVQDDARRAEHGALQRDGIGIISHRGAAAIAPENTLAAMRIAFEQGVDFVETDVQLTADGVPVLMHDETVDRTTSGGGAVARWTLAELRTLDAGGWFSADFAGERVPTFEEFVDELAPTTSRALVELKGPWDAEQVEQVVELLRERHLVNRVALQSFEVPTLEILGEVAPECARVMLTREWDRRTAELAVLLQVSAVGARAKLFDARPELIAEVQALGIGTLVYTLNSSPQWMQAAERGIDLVITDDPIAFAAWREGQ</sequence>
<dbReference type="InterPro" id="IPR030395">
    <property type="entry name" value="GP_PDE_dom"/>
</dbReference>
<dbReference type="RefSeq" id="WP_244692570.1">
    <property type="nucleotide sequence ID" value="NZ_CP095044.1"/>
</dbReference>
<gene>
    <name evidence="2" type="ORF">MUN78_01340</name>
</gene>
<evidence type="ECO:0000313" key="3">
    <source>
        <dbReference type="Proteomes" id="UP000831786"/>
    </source>
</evidence>
<dbReference type="Gene3D" id="3.20.20.190">
    <property type="entry name" value="Phosphatidylinositol (PI) phosphodiesterase"/>
    <property type="match status" value="1"/>
</dbReference>
<protein>
    <recommendedName>
        <fullName evidence="1">GP-PDE domain-containing protein</fullName>
    </recommendedName>
</protein>
<dbReference type="PANTHER" id="PTHR46211:SF1">
    <property type="entry name" value="GLYCEROPHOSPHODIESTER PHOSPHODIESTERASE, CYTOPLASMIC"/>
    <property type="match status" value="1"/>
</dbReference>
<dbReference type="SUPFAM" id="SSF51695">
    <property type="entry name" value="PLC-like phosphodiesterases"/>
    <property type="match status" value="1"/>
</dbReference>
<feature type="domain" description="GP-PDE" evidence="1">
    <location>
        <begin position="67"/>
        <end position="303"/>
    </location>
</feature>
<proteinExistence type="predicted"/>
<organism evidence="2 3">
    <name type="scientific">Leucobacter allii</name>
    <dbReference type="NCBI Taxonomy" id="2932247"/>
    <lineage>
        <taxon>Bacteria</taxon>
        <taxon>Bacillati</taxon>
        <taxon>Actinomycetota</taxon>
        <taxon>Actinomycetes</taxon>
        <taxon>Micrococcales</taxon>
        <taxon>Microbacteriaceae</taxon>
        <taxon>Leucobacter</taxon>
    </lineage>
</organism>
<dbReference type="EMBL" id="CP095045">
    <property type="protein sequence ID" value="UOQ57519.1"/>
    <property type="molecule type" value="Genomic_DNA"/>
</dbReference>
<dbReference type="InterPro" id="IPR017946">
    <property type="entry name" value="PLC-like_Pdiesterase_TIM-brl"/>
</dbReference>
<name>A0ABY4FMN7_9MICO</name>
<keyword evidence="3" id="KW-1185">Reference proteome</keyword>
<evidence type="ECO:0000259" key="1">
    <source>
        <dbReference type="PROSITE" id="PS51704"/>
    </source>
</evidence>
<dbReference type="Proteomes" id="UP000831786">
    <property type="component" value="Chromosome"/>
</dbReference>
<dbReference type="PANTHER" id="PTHR46211">
    <property type="entry name" value="GLYCEROPHOSPHORYL DIESTER PHOSPHODIESTERASE"/>
    <property type="match status" value="1"/>
</dbReference>
<evidence type="ECO:0000313" key="2">
    <source>
        <dbReference type="EMBL" id="UOQ57519.1"/>
    </source>
</evidence>
<reference evidence="2 3" key="1">
    <citation type="submission" date="2022-04" db="EMBL/GenBank/DDBJ databases">
        <title>Leucobacter sp. isolated from rhizosphere of garlic.</title>
        <authorList>
            <person name="Won M."/>
            <person name="Lee C.-M."/>
            <person name="Woen H.-Y."/>
            <person name="Kwon S.-W."/>
        </authorList>
    </citation>
    <scope>NUCLEOTIDE SEQUENCE [LARGE SCALE GENOMIC DNA]</scope>
    <source>
        <strain evidence="2 3">H21R-40</strain>
    </source>
</reference>
<dbReference type="Pfam" id="PF03009">
    <property type="entry name" value="GDPD"/>
    <property type="match status" value="1"/>
</dbReference>
<dbReference type="PROSITE" id="PS51704">
    <property type="entry name" value="GP_PDE"/>
    <property type="match status" value="1"/>
</dbReference>
<accession>A0ABY4FMN7</accession>